<dbReference type="AlphaFoldDB" id="A0A2G5SA45"/>
<evidence type="ECO:0000313" key="3">
    <source>
        <dbReference type="Proteomes" id="UP000230233"/>
    </source>
</evidence>
<sequence length="120" mass="13393">MRWRRRLPRQWCVSVTAVALAVYAMEETAAATVVCVRYCCRAGRLCDGGDGCRDSGVFPLLLSRWPSMRWRRRLPRQWCVSVTAVALAVYAMEETAAATVVCFRYCCRAGRLCDGGDGCS</sequence>
<dbReference type="Proteomes" id="UP000230233">
    <property type="component" value="Unassembled WGS sequence"/>
</dbReference>
<dbReference type="EMBL" id="PDUG01000034">
    <property type="protein sequence ID" value="PIC11935.1"/>
    <property type="molecule type" value="Genomic_DNA"/>
</dbReference>
<gene>
    <name evidence="2" type="ORF">B9Z55_028764</name>
</gene>
<reference evidence="3" key="1">
    <citation type="submission" date="2017-10" db="EMBL/GenBank/DDBJ databases">
        <title>Rapid genome shrinkage in a self-fertile nematode reveals novel sperm competition proteins.</title>
        <authorList>
            <person name="Yin D."/>
            <person name="Schwarz E.M."/>
            <person name="Thomas C.G."/>
            <person name="Felde R.L."/>
            <person name="Korf I.F."/>
            <person name="Cutter A.D."/>
            <person name="Schartner C.M."/>
            <person name="Ralston E.J."/>
            <person name="Meyer B.J."/>
            <person name="Haag E.S."/>
        </authorList>
    </citation>
    <scope>NUCLEOTIDE SEQUENCE [LARGE SCALE GENOMIC DNA]</scope>
    <source>
        <strain evidence="3">JU1422</strain>
    </source>
</reference>
<organism evidence="2 3">
    <name type="scientific">Caenorhabditis nigoni</name>
    <dbReference type="NCBI Taxonomy" id="1611254"/>
    <lineage>
        <taxon>Eukaryota</taxon>
        <taxon>Metazoa</taxon>
        <taxon>Ecdysozoa</taxon>
        <taxon>Nematoda</taxon>
        <taxon>Chromadorea</taxon>
        <taxon>Rhabditida</taxon>
        <taxon>Rhabditina</taxon>
        <taxon>Rhabditomorpha</taxon>
        <taxon>Rhabditoidea</taxon>
        <taxon>Rhabditidae</taxon>
        <taxon>Peloderinae</taxon>
        <taxon>Caenorhabditis</taxon>
    </lineage>
</organism>
<evidence type="ECO:0000313" key="2">
    <source>
        <dbReference type="EMBL" id="PIC11935.1"/>
    </source>
</evidence>
<evidence type="ECO:0000256" key="1">
    <source>
        <dbReference type="SAM" id="SignalP"/>
    </source>
</evidence>
<protein>
    <recommendedName>
        <fullName evidence="4">Secreted protein</fullName>
    </recommendedName>
</protein>
<comment type="caution">
    <text evidence="2">The sequence shown here is derived from an EMBL/GenBank/DDBJ whole genome shotgun (WGS) entry which is preliminary data.</text>
</comment>
<keyword evidence="1" id="KW-0732">Signal</keyword>
<name>A0A2G5SA45_9PELO</name>
<evidence type="ECO:0008006" key="4">
    <source>
        <dbReference type="Google" id="ProtNLM"/>
    </source>
</evidence>
<keyword evidence="3" id="KW-1185">Reference proteome</keyword>
<proteinExistence type="predicted"/>
<accession>A0A2G5SA45</accession>
<feature type="chain" id="PRO_5013646955" description="Secreted protein" evidence="1">
    <location>
        <begin position="32"/>
        <end position="120"/>
    </location>
</feature>
<feature type="signal peptide" evidence="1">
    <location>
        <begin position="1"/>
        <end position="31"/>
    </location>
</feature>